<dbReference type="InterPro" id="IPR039632">
    <property type="entry name" value="TMEM42"/>
</dbReference>
<organism evidence="3 4">
    <name type="scientific">Malus domestica</name>
    <name type="common">Apple</name>
    <name type="synonym">Pyrus malus</name>
    <dbReference type="NCBI Taxonomy" id="3750"/>
    <lineage>
        <taxon>Eukaryota</taxon>
        <taxon>Viridiplantae</taxon>
        <taxon>Streptophyta</taxon>
        <taxon>Embryophyta</taxon>
        <taxon>Tracheophyta</taxon>
        <taxon>Spermatophyta</taxon>
        <taxon>Magnoliopsida</taxon>
        <taxon>eudicotyledons</taxon>
        <taxon>Gunneridae</taxon>
        <taxon>Pentapetalae</taxon>
        <taxon>rosids</taxon>
        <taxon>fabids</taxon>
        <taxon>Rosales</taxon>
        <taxon>Rosaceae</taxon>
        <taxon>Amygdaloideae</taxon>
        <taxon>Maleae</taxon>
        <taxon>Malus</taxon>
    </lineage>
</organism>
<dbReference type="AlphaFoldDB" id="A0A498HUV0"/>
<feature type="transmembrane region" description="Helical" evidence="2">
    <location>
        <begin position="20"/>
        <end position="44"/>
    </location>
</feature>
<comment type="subcellular location">
    <subcellularLocation>
        <location evidence="1">Membrane</location>
        <topology evidence="1">Multi-pass membrane protein</topology>
    </subcellularLocation>
</comment>
<evidence type="ECO:0008006" key="5">
    <source>
        <dbReference type="Google" id="ProtNLM"/>
    </source>
</evidence>
<reference evidence="3 4" key="1">
    <citation type="submission" date="2018-10" db="EMBL/GenBank/DDBJ databases">
        <title>A high-quality apple genome assembly.</title>
        <authorList>
            <person name="Hu J."/>
        </authorList>
    </citation>
    <scope>NUCLEOTIDE SEQUENCE [LARGE SCALE GENOMIC DNA]</scope>
    <source>
        <strain evidence="4">cv. HFTH1</strain>
        <tissue evidence="3">Young leaf</tissue>
    </source>
</reference>
<comment type="caution">
    <text evidence="3">The sequence shown here is derived from an EMBL/GenBank/DDBJ whole genome shotgun (WGS) entry which is preliminary data.</text>
</comment>
<accession>A0A498HUV0</accession>
<dbReference type="Proteomes" id="UP000290289">
    <property type="component" value="Chromosome 15"/>
</dbReference>
<feature type="non-terminal residue" evidence="3">
    <location>
        <position position="1"/>
    </location>
</feature>
<evidence type="ECO:0000313" key="3">
    <source>
        <dbReference type="EMBL" id="RXH73287.1"/>
    </source>
</evidence>
<evidence type="ECO:0000313" key="4">
    <source>
        <dbReference type="Proteomes" id="UP000290289"/>
    </source>
</evidence>
<dbReference type="PANTHER" id="PTHR31965:SF1">
    <property type="entry name" value="TRANSMEMBRANE PROTEIN 42"/>
    <property type="match status" value="1"/>
</dbReference>
<keyword evidence="2" id="KW-1133">Transmembrane helix</keyword>
<gene>
    <name evidence="3" type="ORF">DVH24_012971</name>
</gene>
<evidence type="ECO:0000256" key="2">
    <source>
        <dbReference type="SAM" id="Phobius"/>
    </source>
</evidence>
<keyword evidence="4" id="KW-1185">Reference proteome</keyword>
<feature type="transmembrane region" description="Helical" evidence="2">
    <location>
        <begin position="56"/>
        <end position="77"/>
    </location>
</feature>
<dbReference type="SUPFAM" id="SSF103481">
    <property type="entry name" value="Multidrug resistance efflux transporter EmrE"/>
    <property type="match status" value="1"/>
</dbReference>
<dbReference type="PANTHER" id="PTHR31965">
    <property type="entry name" value="TRANSMEMBRANE PROTEIN 42"/>
    <property type="match status" value="1"/>
</dbReference>
<keyword evidence="2" id="KW-0812">Transmembrane</keyword>
<proteinExistence type="predicted"/>
<sequence>GGTRVLIFTLCQWFGRWTSWVSLLLFLCSIIIIFVKSRVVFLFFGGSMEAGKKKGYAWAVSAGLCAASAALSAKIISPQIVKYGFVVLFIVAMWGCFVQSLKNLSALQATATNFATNFLTSGLAGYFLFQEPLSEKWFAGALLIVVGALILGMSSIGKKARTD</sequence>
<name>A0A498HUV0_MALDO</name>
<feature type="transmembrane region" description="Helical" evidence="2">
    <location>
        <begin position="136"/>
        <end position="157"/>
    </location>
</feature>
<keyword evidence="2" id="KW-0472">Membrane</keyword>
<evidence type="ECO:0000256" key="1">
    <source>
        <dbReference type="ARBA" id="ARBA00004141"/>
    </source>
</evidence>
<dbReference type="Gene3D" id="1.10.3730.20">
    <property type="match status" value="1"/>
</dbReference>
<dbReference type="InterPro" id="IPR037185">
    <property type="entry name" value="EmrE-like"/>
</dbReference>
<dbReference type="EMBL" id="RDQH01000341">
    <property type="protein sequence ID" value="RXH73287.1"/>
    <property type="molecule type" value="Genomic_DNA"/>
</dbReference>
<protein>
    <recommendedName>
        <fullName evidence="5">EamA domain-containing protein</fullName>
    </recommendedName>
</protein>
<feature type="transmembrane region" description="Helical" evidence="2">
    <location>
        <begin position="83"/>
        <end position="101"/>
    </location>
</feature>